<feature type="compositionally biased region" description="Polar residues" evidence="1">
    <location>
        <begin position="103"/>
        <end position="114"/>
    </location>
</feature>
<evidence type="ECO:0000313" key="3">
    <source>
        <dbReference type="Proteomes" id="UP000287615"/>
    </source>
</evidence>
<proteinExistence type="predicted"/>
<dbReference type="AlphaFoldDB" id="A0A3S3QKY7"/>
<comment type="caution">
    <text evidence="2">The sequence shown here is derived from an EMBL/GenBank/DDBJ whole genome shotgun (WGS) entry which is preliminary data.</text>
</comment>
<reference evidence="2 3" key="1">
    <citation type="submission" date="2017-01" db="EMBL/GenBank/DDBJ databases">
        <title>The cable genome- insights into the physiology and evolution of filamentous bacteria capable of sulfide oxidation via long distance electron transfer.</title>
        <authorList>
            <person name="Schreiber L."/>
            <person name="Bjerg J.T."/>
            <person name="Boggild A."/>
            <person name="Van De Vossenberg J."/>
            <person name="Meysman F."/>
            <person name="Nielsen L.P."/>
            <person name="Schramm A."/>
            <person name="Kjeldsen K.U."/>
        </authorList>
    </citation>
    <scope>NUCLEOTIDE SEQUENCE [LARGE SCALE GENOMIC DNA]</scope>
    <source>
        <strain evidence="2">A3</strain>
    </source>
</reference>
<dbReference type="Proteomes" id="UP000287615">
    <property type="component" value="Unassembled WGS sequence"/>
</dbReference>
<accession>A0A3S3QKY7</accession>
<protein>
    <submittedName>
        <fullName evidence="2">Uncharacterized protein</fullName>
    </submittedName>
</protein>
<name>A0A3S3QKY7_9BACT</name>
<dbReference type="EMBL" id="MTKR01000072">
    <property type="protein sequence ID" value="RWX50465.1"/>
    <property type="molecule type" value="Genomic_DNA"/>
</dbReference>
<evidence type="ECO:0000256" key="1">
    <source>
        <dbReference type="SAM" id="MobiDB-lite"/>
    </source>
</evidence>
<feature type="region of interest" description="Disordered" evidence="1">
    <location>
        <begin position="97"/>
        <end position="125"/>
    </location>
</feature>
<organism evidence="2 3">
    <name type="scientific">Candidatus Electrothrix marina</name>
    <dbReference type="NCBI Taxonomy" id="1859130"/>
    <lineage>
        <taxon>Bacteria</taxon>
        <taxon>Pseudomonadati</taxon>
        <taxon>Thermodesulfobacteriota</taxon>
        <taxon>Desulfobulbia</taxon>
        <taxon>Desulfobulbales</taxon>
        <taxon>Desulfobulbaceae</taxon>
        <taxon>Candidatus Electrothrix</taxon>
    </lineage>
</organism>
<sequence length="125" mass="13962">MEKLLKELKKLVPFKETTDVGDIVLVVVEETEMAGYALVTGIERDHTRKDEWWEVHMQLLSVPPQPLVWTLRTEQFTGRETFTMGGKGRFVQAVHFETEAGGTDSSSPSGTEAGTENKGGLRLIK</sequence>
<gene>
    <name evidence="2" type="ORF">VU00_10722</name>
</gene>
<evidence type="ECO:0000313" key="2">
    <source>
        <dbReference type="EMBL" id="RWX50465.1"/>
    </source>
</evidence>